<reference evidence="6 7" key="1">
    <citation type="submission" date="2019-03" db="EMBL/GenBank/DDBJ databases">
        <title>Ramlibacter rhizophilus CCTCC AB2015357, whole genome shotgun sequence.</title>
        <authorList>
            <person name="Zhang X."/>
            <person name="Feng G."/>
            <person name="Zhu H."/>
        </authorList>
    </citation>
    <scope>NUCLEOTIDE SEQUENCE [LARGE SCALE GENOMIC DNA]</scope>
    <source>
        <strain evidence="6 7">CCTCC AB2015357</strain>
    </source>
</reference>
<protein>
    <submittedName>
        <fullName evidence="6">(2Fe-2S)-binding protein</fullName>
    </submittedName>
</protein>
<evidence type="ECO:0000259" key="5">
    <source>
        <dbReference type="PROSITE" id="PS51296"/>
    </source>
</evidence>
<dbReference type="EMBL" id="SMLL01000002">
    <property type="protein sequence ID" value="TFZ03500.1"/>
    <property type="molecule type" value="Genomic_DNA"/>
</dbReference>
<gene>
    <name evidence="6" type="ORF">EZ242_04720</name>
</gene>
<dbReference type="InterPro" id="IPR036922">
    <property type="entry name" value="Rieske_2Fe-2S_sf"/>
</dbReference>
<evidence type="ECO:0000256" key="1">
    <source>
        <dbReference type="ARBA" id="ARBA00022714"/>
    </source>
</evidence>
<keyword evidence="2" id="KW-0479">Metal-binding</keyword>
<dbReference type="Gene3D" id="2.102.10.10">
    <property type="entry name" value="Rieske [2Fe-2S] iron-sulphur domain"/>
    <property type="match status" value="1"/>
</dbReference>
<accession>A0A4Z0BYX5</accession>
<dbReference type="GO" id="GO:0051537">
    <property type="term" value="F:2 iron, 2 sulfur cluster binding"/>
    <property type="evidence" value="ECO:0007669"/>
    <property type="project" value="UniProtKB-KW"/>
</dbReference>
<sequence>MAALPALAGNARVTEYEPVVLGDESGRPLKAASLKPQVNYVFHYPYVATPVFLLRLGRTVPGQAVRGPSGSYDWPGGIGPDRSIVAFSAICAHKLVYPNKDVSFISFRKGRARRGVQDGLIHCCAENSQYDPAAGARVVSGPAEQPLAAVLLRHDAREDTLTAYGTVGPELFKQFFEKYAAKLALDVGPQAVLPVSANARVMELERFCRNPVSC</sequence>
<organism evidence="6 7">
    <name type="scientific">Ramlibacter rhizophilus</name>
    <dbReference type="NCBI Taxonomy" id="1781167"/>
    <lineage>
        <taxon>Bacteria</taxon>
        <taxon>Pseudomonadati</taxon>
        <taxon>Pseudomonadota</taxon>
        <taxon>Betaproteobacteria</taxon>
        <taxon>Burkholderiales</taxon>
        <taxon>Comamonadaceae</taxon>
        <taxon>Ramlibacter</taxon>
    </lineage>
</organism>
<name>A0A4Z0BYX5_9BURK</name>
<proteinExistence type="predicted"/>
<dbReference type="PROSITE" id="PS51296">
    <property type="entry name" value="RIESKE"/>
    <property type="match status" value="1"/>
</dbReference>
<evidence type="ECO:0000313" key="6">
    <source>
        <dbReference type="EMBL" id="TFZ03500.1"/>
    </source>
</evidence>
<keyword evidence="4" id="KW-0411">Iron-sulfur</keyword>
<feature type="domain" description="Rieske" evidence="5">
    <location>
        <begin position="51"/>
        <end position="161"/>
    </location>
</feature>
<dbReference type="AlphaFoldDB" id="A0A4Z0BYX5"/>
<evidence type="ECO:0000256" key="2">
    <source>
        <dbReference type="ARBA" id="ARBA00022723"/>
    </source>
</evidence>
<dbReference type="SUPFAM" id="SSF50022">
    <property type="entry name" value="ISP domain"/>
    <property type="match status" value="1"/>
</dbReference>
<keyword evidence="1" id="KW-0001">2Fe-2S</keyword>
<dbReference type="Proteomes" id="UP000297564">
    <property type="component" value="Unassembled WGS sequence"/>
</dbReference>
<keyword evidence="3" id="KW-0408">Iron</keyword>
<dbReference type="InterPro" id="IPR017941">
    <property type="entry name" value="Rieske_2Fe-2S"/>
</dbReference>
<evidence type="ECO:0000313" key="7">
    <source>
        <dbReference type="Proteomes" id="UP000297564"/>
    </source>
</evidence>
<evidence type="ECO:0000256" key="4">
    <source>
        <dbReference type="ARBA" id="ARBA00023014"/>
    </source>
</evidence>
<dbReference type="GO" id="GO:0046872">
    <property type="term" value="F:metal ion binding"/>
    <property type="evidence" value="ECO:0007669"/>
    <property type="project" value="UniProtKB-KW"/>
</dbReference>
<dbReference type="OrthoDB" id="9767869at2"/>
<keyword evidence="7" id="KW-1185">Reference proteome</keyword>
<comment type="caution">
    <text evidence="6">The sequence shown here is derived from an EMBL/GenBank/DDBJ whole genome shotgun (WGS) entry which is preliminary data.</text>
</comment>
<evidence type="ECO:0000256" key="3">
    <source>
        <dbReference type="ARBA" id="ARBA00023004"/>
    </source>
</evidence>